<evidence type="ECO:0000256" key="2">
    <source>
        <dbReference type="SAM" id="MobiDB-lite"/>
    </source>
</evidence>
<comment type="similarity">
    <text evidence="1">Belongs to the ARG7 family.</text>
</comment>
<dbReference type="Pfam" id="PF02519">
    <property type="entry name" value="Auxin_inducible"/>
    <property type="match status" value="1"/>
</dbReference>
<feature type="compositionally biased region" description="Basic and acidic residues" evidence="2">
    <location>
        <begin position="184"/>
        <end position="198"/>
    </location>
</feature>
<comment type="caution">
    <text evidence="3">The sequence shown here is derived from an EMBL/GenBank/DDBJ whole genome shotgun (WGS) entry which is preliminary data.</text>
</comment>
<evidence type="ECO:0000313" key="3">
    <source>
        <dbReference type="EMBL" id="OAE32463.1"/>
    </source>
</evidence>
<dbReference type="GO" id="GO:0009733">
    <property type="term" value="P:response to auxin"/>
    <property type="evidence" value="ECO:0007669"/>
    <property type="project" value="InterPro"/>
</dbReference>
<protein>
    <submittedName>
        <fullName evidence="3">Uncharacterized protein</fullName>
    </submittedName>
</protein>
<keyword evidence="4" id="KW-1185">Reference proteome</keyword>
<feature type="compositionally biased region" description="Low complexity" evidence="2">
    <location>
        <begin position="161"/>
        <end position="175"/>
    </location>
</feature>
<name>A0A176WIJ6_MARPO</name>
<gene>
    <name evidence="3" type="ORF">AXG93_3468s1020</name>
</gene>
<evidence type="ECO:0000313" key="4">
    <source>
        <dbReference type="Proteomes" id="UP000077202"/>
    </source>
</evidence>
<feature type="compositionally biased region" description="Low complexity" evidence="2">
    <location>
        <begin position="200"/>
        <end position="212"/>
    </location>
</feature>
<accession>A0A176WIJ6</accession>
<reference evidence="3" key="1">
    <citation type="submission" date="2016-03" db="EMBL/GenBank/DDBJ databases">
        <title>Mechanisms controlling the formation of the plant cell surface in tip-growing cells are functionally conserved among land plants.</title>
        <authorList>
            <person name="Honkanen S."/>
            <person name="Jones V.A."/>
            <person name="Morieri G."/>
            <person name="Champion C."/>
            <person name="Hetherington A.J."/>
            <person name="Kelly S."/>
            <person name="Saint-Marcoux D."/>
            <person name="Proust H."/>
            <person name="Prescott H."/>
            <person name="Dolan L."/>
        </authorList>
    </citation>
    <scope>NUCLEOTIDE SEQUENCE [LARGE SCALE GENOMIC DNA]</scope>
    <source>
        <tissue evidence="3">Whole gametophyte</tissue>
    </source>
</reference>
<proteinExistence type="inferred from homology"/>
<dbReference type="AlphaFoldDB" id="A0A176WIJ6"/>
<organism evidence="3 4">
    <name type="scientific">Marchantia polymorpha subsp. ruderalis</name>
    <dbReference type="NCBI Taxonomy" id="1480154"/>
    <lineage>
        <taxon>Eukaryota</taxon>
        <taxon>Viridiplantae</taxon>
        <taxon>Streptophyta</taxon>
        <taxon>Embryophyta</taxon>
        <taxon>Marchantiophyta</taxon>
        <taxon>Marchantiopsida</taxon>
        <taxon>Marchantiidae</taxon>
        <taxon>Marchantiales</taxon>
        <taxon>Marchantiaceae</taxon>
        <taxon>Marchantia</taxon>
    </lineage>
</organism>
<evidence type="ECO:0000256" key="1">
    <source>
        <dbReference type="ARBA" id="ARBA00006974"/>
    </source>
</evidence>
<feature type="region of interest" description="Disordered" evidence="2">
    <location>
        <begin position="149"/>
        <end position="212"/>
    </location>
</feature>
<dbReference type="InterPro" id="IPR003676">
    <property type="entry name" value="SAUR_fam"/>
</dbReference>
<dbReference type="Proteomes" id="UP000077202">
    <property type="component" value="Unassembled WGS sequence"/>
</dbReference>
<dbReference type="EMBL" id="LVLJ01000809">
    <property type="protein sequence ID" value="OAE32463.1"/>
    <property type="molecule type" value="Genomic_DNA"/>
</dbReference>
<sequence>MQRPPRKGECIAYSRSRKLGSTHIHQIIQQFALAFVFVTLETDCQSEASSKKMTKKDPHCDNTADQSPTLCAHTHAHGLWVGWVLGDIISPWVGTSDAKGSVCQDPTKNLRNLSSMGTEAIAGEMDLCLGLGMGETILAFMRSRKHGSGAAASSRDEEKMSPGSSSIWSSSVSRSGMQHCSRLSSDESSRSESTHDDCSSSDMSSSGGFPSSPLSAYCPSRRLLWGSRKRSRKPAVLEKTPFGKSTEYLTVHVGVRSELSVKYFINRTLLTHPLFKLLLKCSEDEFGEEYMVKRGVAVVCDPALFLEVVRAVDDDLWSSKSGIEALGWQSNQSHHSKPEARLV</sequence>